<evidence type="ECO:0000313" key="5">
    <source>
        <dbReference type="Proteomes" id="UP000190897"/>
    </source>
</evidence>
<dbReference type="InterPro" id="IPR006644">
    <property type="entry name" value="Cadg"/>
</dbReference>
<dbReference type="RefSeq" id="WP_082216751.1">
    <property type="nucleotide sequence ID" value="NZ_FUZA01000006.1"/>
</dbReference>
<dbReference type="AlphaFoldDB" id="A0A1T5GQL3"/>
<dbReference type="Gene3D" id="3.20.20.80">
    <property type="entry name" value="Glycosidases"/>
    <property type="match status" value="1"/>
</dbReference>
<keyword evidence="5" id="KW-1185">Reference proteome</keyword>
<dbReference type="GO" id="GO:0016020">
    <property type="term" value="C:membrane"/>
    <property type="evidence" value="ECO:0007669"/>
    <property type="project" value="InterPro"/>
</dbReference>
<keyword evidence="1" id="KW-0378">Hydrolase</keyword>
<dbReference type="InterPro" id="IPR013783">
    <property type="entry name" value="Ig-like_fold"/>
</dbReference>
<dbReference type="Pfam" id="PF05345">
    <property type="entry name" value="He_PIG"/>
    <property type="match status" value="3"/>
</dbReference>
<reference evidence="5" key="1">
    <citation type="submission" date="2017-02" db="EMBL/GenBank/DDBJ databases">
        <authorList>
            <person name="Varghese N."/>
            <person name="Submissions S."/>
        </authorList>
    </citation>
    <scope>NUCLEOTIDE SEQUENCE [LARGE SCALE GENOMIC DNA]</scope>
    <source>
        <strain evidence="5">DSM 22270</strain>
    </source>
</reference>
<organism evidence="4 5">
    <name type="scientific">Dyadobacter psychrophilus</name>
    <dbReference type="NCBI Taxonomy" id="651661"/>
    <lineage>
        <taxon>Bacteria</taxon>
        <taxon>Pseudomonadati</taxon>
        <taxon>Bacteroidota</taxon>
        <taxon>Cytophagia</taxon>
        <taxon>Cytophagales</taxon>
        <taxon>Spirosomataceae</taxon>
        <taxon>Dyadobacter</taxon>
    </lineage>
</organism>
<dbReference type="GO" id="GO:0005509">
    <property type="term" value="F:calcium ion binding"/>
    <property type="evidence" value="ECO:0007669"/>
    <property type="project" value="InterPro"/>
</dbReference>
<dbReference type="SUPFAM" id="SSF49313">
    <property type="entry name" value="Cadherin-like"/>
    <property type="match status" value="3"/>
</dbReference>
<dbReference type="Pfam" id="PF18962">
    <property type="entry name" value="Por_Secre_tail"/>
    <property type="match status" value="1"/>
</dbReference>
<dbReference type="InterPro" id="IPR017853">
    <property type="entry name" value="GH"/>
</dbReference>
<sequence length="963" mass="108635">MHNSTYGSKLLTKVFFVVLAWTISFQSLHAQTSPAPTEADNQRYLALMLLNVLDKDEQGPELDLIRSAHAYGMNAVYLTIPWDKIYYNSPTDKPLWDKFDQQVKTATDLGMKVALRIHLGRHSTRIKGFWEPSDSHQSSTGKPVLSGYQDTSFGFDNQPVIAKAQAFVKETVTRYKHLQTNKQLLFVSITTTGTQEGEYPAGLIENGKEGPAVYDYSRSMITGFREFLKTHYKKLQRLNYLWGVEHKSYEDVLPPATPWEPGETFRQRAGKDWYIYRHLVLKRFTEQMITTVKSVDPNVKFVSDYGSVFDKPSNVRGTLGFRSLNEKADGIKINDDLASHDHRWSVDIIKSAAPANFIAANELFINTAFDNNAHLKQINENFEHGANVVAVVASQQGTMNRAEPFLRQAAQTWVTQAMKPIVYRDSVSYRLSAAVEKGGPINVIFDEWRKRAYADPANPKPVYISMNEDILAPEYWNDASNYPPYVFRPVPMQIIAVNKDFTFRLPTDTFSDVDGTIVKMEVGALPGWLSFENGQLRGRPTTLGDYRIQVKGIDDEGGTTEAFLTIRVDTRENANKPPTVDANFSNQTIALNKPFSLPIADGAFEDADGEVTKIEASELPSWLKFANGVLTGTPTKLGEYRISFKAYDDLNAFVETYFTIKVVEPQFLNAPPYASSSLPVKYAQLNMPFNYILPTEIFGDPDGYISSISLQNRPSWLNFQLNVFSGTPTEEGEYRLIIRAYDNAGAYVEVPFILKVEIPEVRFELVQGGNKVDQRVIRKLSGDDVIPYSELPSLLNIFAYGNFEYDKVDFDLSGPYNKKSQTKTFPFALYENASGFAPYIGRYTLTVTATKEDSVIVTNSIQFSISFGDSINITKDLEDWRFFPNPVESVFNVKLPADLIANDISYELITVSGKRIDFPKEFVTVSDDLANIDLSKLHISSGIYFVRLHANGALLKQFKIFKK</sequence>
<protein>
    <submittedName>
        <fullName evidence="4">Por secretion system C-terminal sorting domain-containing protein</fullName>
    </submittedName>
</protein>
<dbReference type="SUPFAM" id="SSF51445">
    <property type="entry name" value="(Trans)glycosidases"/>
    <property type="match status" value="1"/>
</dbReference>
<dbReference type="EMBL" id="FUZA01000006">
    <property type="protein sequence ID" value="SKC10671.1"/>
    <property type="molecule type" value="Genomic_DNA"/>
</dbReference>
<dbReference type="GO" id="GO:0004565">
    <property type="term" value="F:beta-galactosidase activity"/>
    <property type="evidence" value="ECO:0007669"/>
    <property type="project" value="InterPro"/>
</dbReference>
<dbReference type="Gene3D" id="2.60.40.10">
    <property type="entry name" value="Immunoglobulins"/>
    <property type="match status" value="3"/>
</dbReference>
<proteinExistence type="predicted"/>
<evidence type="ECO:0000256" key="2">
    <source>
        <dbReference type="ARBA" id="ARBA00023295"/>
    </source>
</evidence>
<dbReference type="OrthoDB" id="900954at2"/>
<dbReference type="NCBIfam" id="TIGR04183">
    <property type="entry name" value="Por_Secre_tail"/>
    <property type="match status" value="1"/>
</dbReference>
<dbReference type="SMART" id="SM00736">
    <property type="entry name" value="CADG"/>
    <property type="match status" value="3"/>
</dbReference>
<gene>
    <name evidence="4" type="ORF">SAMN05660293_04271</name>
</gene>
<dbReference type="GO" id="GO:0005975">
    <property type="term" value="P:carbohydrate metabolic process"/>
    <property type="evidence" value="ECO:0007669"/>
    <property type="project" value="InterPro"/>
</dbReference>
<dbReference type="InterPro" id="IPR026444">
    <property type="entry name" value="Secre_tail"/>
</dbReference>
<evidence type="ECO:0000256" key="1">
    <source>
        <dbReference type="ARBA" id="ARBA00022801"/>
    </source>
</evidence>
<name>A0A1T5GQL3_9BACT</name>
<dbReference type="InterPro" id="IPR015919">
    <property type="entry name" value="Cadherin-like_sf"/>
</dbReference>
<dbReference type="InterPro" id="IPR013529">
    <property type="entry name" value="Glyco_hydro_42_N"/>
</dbReference>
<dbReference type="STRING" id="651661.SAMN05660293_04271"/>
<feature type="domain" description="Dystroglycan-type cadherin-like" evidence="3">
    <location>
        <begin position="485"/>
        <end position="575"/>
    </location>
</feature>
<evidence type="ECO:0000313" key="4">
    <source>
        <dbReference type="EMBL" id="SKC10671.1"/>
    </source>
</evidence>
<accession>A0A1T5GQL3</accession>
<dbReference type="Pfam" id="PF02449">
    <property type="entry name" value="Glyco_hydro_42"/>
    <property type="match status" value="1"/>
</dbReference>
<feature type="domain" description="Dystroglycan-type cadherin-like" evidence="3">
    <location>
        <begin position="673"/>
        <end position="763"/>
    </location>
</feature>
<dbReference type="Proteomes" id="UP000190897">
    <property type="component" value="Unassembled WGS sequence"/>
</dbReference>
<dbReference type="GO" id="GO:0009341">
    <property type="term" value="C:beta-galactosidase complex"/>
    <property type="evidence" value="ECO:0007669"/>
    <property type="project" value="InterPro"/>
</dbReference>
<feature type="domain" description="Dystroglycan-type cadherin-like" evidence="3">
    <location>
        <begin position="579"/>
        <end position="671"/>
    </location>
</feature>
<evidence type="ECO:0000259" key="3">
    <source>
        <dbReference type="SMART" id="SM00736"/>
    </source>
</evidence>
<keyword evidence="2" id="KW-0326">Glycosidase</keyword>